<evidence type="ECO:0000256" key="1">
    <source>
        <dbReference type="SAM" id="Phobius"/>
    </source>
</evidence>
<sequence>MSKKIQRYNSYTSCRLFHILERKLTYTTMKQSYIFLIFLIISFNSCFSQKKETIKIKEQYTPLKTYENDKNVKNESKKEVFSYNYKLSSKRDTIRYYNDTYDTQDKTIPVTFILSRNKQENNAITLLVDEEAKVFDSIVIRFTDQQQVVTINQNDMYFLNLSYYTELKKSIINENNMLDLVDLLDDGLGDYPYQLKYLNKITSYKKYKNLDFKILKAVIKTNRTQSDGKDMWNVTYKYNNDNTLQLVTKISTDGEFAFEKKLLSKNGTEYKYKVHNNVESKYEDNDEVTFDVNKNTYSIVQNHFQFGLVKEEISQIKRILFTQE</sequence>
<keyword evidence="1" id="KW-0812">Transmembrane</keyword>
<evidence type="ECO:0000313" key="2">
    <source>
        <dbReference type="EMBL" id="MCT2408071.1"/>
    </source>
</evidence>
<dbReference type="RefSeq" id="WP_259829187.1">
    <property type="nucleotide sequence ID" value="NZ_JANZQH010000004.1"/>
</dbReference>
<reference evidence="2" key="1">
    <citation type="submission" date="2022-08" db="EMBL/GenBank/DDBJ databases">
        <title>Chryseobacterium antibioticum,isolated from the rhizosphere soil of Pyrola in Tibet.</title>
        <authorList>
            <person name="Kan Y."/>
        </authorList>
    </citation>
    <scope>NUCLEOTIDE SEQUENCE</scope>
    <source>
        <strain evidence="2">Pc2-12</strain>
    </source>
</reference>
<feature type="transmembrane region" description="Helical" evidence="1">
    <location>
        <begin position="31"/>
        <end position="47"/>
    </location>
</feature>
<keyword evidence="3" id="KW-1185">Reference proteome</keyword>
<organism evidence="2 3">
    <name type="scientific">Chryseobacterium pyrolae</name>
    <dbReference type="NCBI Taxonomy" id="2987481"/>
    <lineage>
        <taxon>Bacteria</taxon>
        <taxon>Pseudomonadati</taxon>
        <taxon>Bacteroidota</taxon>
        <taxon>Flavobacteriia</taxon>
        <taxon>Flavobacteriales</taxon>
        <taxon>Weeksellaceae</taxon>
        <taxon>Chryseobacterium group</taxon>
        <taxon>Chryseobacterium</taxon>
    </lineage>
</organism>
<dbReference type="EMBL" id="JANZQH010000004">
    <property type="protein sequence ID" value="MCT2408071.1"/>
    <property type="molecule type" value="Genomic_DNA"/>
</dbReference>
<keyword evidence="1" id="KW-0472">Membrane</keyword>
<dbReference type="Proteomes" id="UP001142057">
    <property type="component" value="Unassembled WGS sequence"/>
</dbReference>
<accession>A0ABT2IHE8</accession>
<gene>
    <name evidence="2" type="ORF">NZD88_11020</name>
</gene>
<evidence type="ECO:0008006" key="4">
    <source>
        <dbReference type="Google" id="ProtNLM"/>
    </source>
</evidence>
<evidence type="ECO:0000313" key="3">
    <source>
        <dbReference type="Proteomes" id="UP001142057"/>
    </source>
</evidence>
<keyword evidence="1" id="KW-1133">Transmembrane helix</keyword>
<name>A0ABT2IHE8_9FLAO</name>
<protein>
    <recommendedName>
        <fullName evidence="4">DUF4292 domain-containing protein</fullName>
    </recommendedName>
</protein>
<comment type="caution">
    <text evidence="2">The sequence shown here is derived from an EMBL/GenBank/DDBJ whole genome shotgun (WGS) entry which is preliminary data.</text>
</comment>
<proteinExistence type="predicted"/>